<dbReference type="CDD" id="cd05233">
    <property type="entry name" value="SDR_c"/>
    <property type="match status" value="1"/>
</dbReference>
<organism evidence="3 4">
    <name type="scientific">Croceicoccus ponticola</name>
    <dbReference type="NCBI Taxonomy" id="2217664"/>
    <lineage>
        <taxon>Bacteria</taxon>
        <taxon>Pseudomonadati</taxon>
        <taxon>Pseudomonadota</taxon>
        <taxon>Alphaproteobacteria</taxon>
        <taxon>Sphingomonadales</taxon>
        <taxon>Erythrobacteraceae</taxon>
        <taxon>Croceicoccus</taxon>
    </lineage>
</organism>
<name>A0A437GW89_9SPHN</name>
<evidence type="ECO:0000313" key="4">
    <source>
        <dbReference type="Proteomes" id="UP000283003"/>
    </source>
</evidence>
<protein>
    <submittedName>
        <fullName evidence="3">SDR family NAD(P)-dependent oxidoreductase</fullName>
    </submittedName>
</protein>
<keyword evidence="2" id="KW-0560">Oxidoreductase</keyword>
<evidence type="ECO:0000313" key="3">
    <source>
        <dbReference type="EMBL" id="RVQ66375.1"/>
    </source>
</evidence>
<dbReference type="SUPFAM" id="SSF51735">
    <property type="entry name" value="NAD(P)-binding Rossmann-fold domains"/>
    <property type="match status" value="1"/>
</dbReference>
<reference evidence="3 4" key="1">
    <citation type="submission" date="2018-12" db="EMBL/GenBank/DDBJ databases">
        <title>Croceicoccus ponticola sp. nov., a lipolytic bacterium isolated from seawater.</title>
        <authorList>
            <person name="Yoon J.-H."/>
        </authorList>
    </citation>
    <scope>NUCLEOTIDE SEQUENCE [LARGE SCALE GENOMIC DNA]</scope>
    <source>
        <strain evidence="3 4">GM-16</strain>
    </source>
</reference>
<accession>A0A437GW89</accession>
<comment type="caution">
    <text evidence="3">The sequence shown here is derived from an EMBL/GenBank/DDBJ whole genome shotgun (WGS) entry which is preliminary data.</text>
</comment>
<evidence type="ECO:0000256" key="1">
    <source>
        <dbReference type="ARBA" id="ARBA00006484"/>
    </source>
</evidence>
<gene>
    <name evidence="3" type="ORF">EKN06_10085</name>
</gene>
<evidence type="ECO:0000256" key="2">
    <source>
        <dbReference type="ARBA" id="ARBA00023002"/>
    </source>
</evidence>
<dbReference type="PANTHER" id="PTHR42760:SF133">
    <property type="entry name" value="3-OXOACYL-[ACYL-CARRIER-PROTEIN] REDUCTASE"/>
    <property type="match status" value="1"/>
</dbReference>
<dbReference type="EMBL" id="RXOL01000004">
    <property type="protein sequence ID" value="RVQ66375.1"/>
    <property type="molecule type" value="Genomic_DNA"/>
</dbReference>
<dbReference type="AlphaFoldDB" id="A0A437GW89"/>
<proteinExistence type="inferred from homology"/>
<comment type="similarity">
    <text evidence="1">Belongs to the short-chain dehydrogenases/reductases (SDR) family.</text>
</comment>
<dbReference type="InterPro" id="IPR036291">
    <property type="entry name" value="NAD(P)-bd_dom_sf"/>
</dbReference>
<sequence length="139" mass="14792">MDKKGTEMDNEFAGKSVIVTGAARGQGREMALQFAARGASVAVCDLGKDRLATVDYEMSGGSLLDETAATLREYGNKVLARACDVRDQQAVDAFVEATVAEFGGLDIVVNNAGILSGNRPVHEMSDEQFTTMIDIALSR</sequence>
<dbReference type="PRINTS" id="PR00081">
    <property type="entry name" value="GDHRDH"/>
</dbReference>
<dbReference type="PANTHER" id="PTHR42760">
    <property type="entry name" value="SHORT-CHAIN DEHYDROGENASES/REDUCTASES FAMILY MEMBER"/>
    <property type="match status" value="1"/>
</dbReference>
<dbReference type="GO" id="GO:0016616">
    <property type="term" value="F:oxidoreductase activity, acting on the CH-OH group of donors, NAD or NADP as acceptor"/>
    <property type="evidence" value="ECO:0007669"/>
    <property type="project" value="TreeGrafter"/>
</dbReference>
<keyword evidence="4" id="KW-1185">Reference proteome</keyword>
<dbReference type="Proteomes" id="UP000283003">
    <property type="component" value="Unassembled WGS sequence"/>
</dbReference>
<dbReference type="Gene3D" id="3.40.50.720">
    <property type="entry name" value="NAD(P)-binding Rossmann-like Domain"/>
    <property type="match status" value="1"/>
</dbReference>
<dbReference type="InterPro" id="IPR002347">
    <property type="entry name" value="SDR_fam"/>
</dbReference>
<dbReference type="Pfam" id="PF00106">
    <property type="entry name" value="adh_short"/>
    <property type="match status" value="1"/>
</dbReference>